<evidence type="ECO:0000313" key="1">
    <source>
        <dbReference type="EMBL" id="SIR94724.1"/>
    </source>
</evidence>
<proteinExistence type="predicted"/>
<dbReference type="RefSeq" id="WP_139194228.1">
    <property type="nucleotide sequence ID" value="NZ_FOAC01000001.1"/>
</dbReference>
<reference evidence="1 2" key="1">
    <citation type="submission" date="2017-01" db="EMBL/GenBank/DDBJ databases">
        <authorList>
            <person name="Mah S.A."/>
            <person name="Swanson W.J."/>
            <person name="Moy G.W."/>
            <person name="Vacquier V.D."/>
        </authorList>
    </citation>
    <scope>NUCLEOTIDE SEQUENCE [LARGE SCALE GENOMIC DNA]</scope>
    <source>
        <strain evidence="1 2">DSM 29590</strain>
    </source>
</reference>
<evidence type="ECO:0000313" key="2">
    <source>
        <dbReference type="Proteomes" id="UP000186019"/>
    </source>
</evidence>
<keyword evidence="2" id="KW-1185">Reference proteome</keyword>
<dbReference type="AlphaFoldDB" id="A0A1N7F364"/>
<evidence type="ECO:0008006" key="3">
    <source>
        <dbReference type="Google" id="ProtNLM"/>
    </source>
</evidence>
<protein>
    <recommendedName>
        <fullName evidence="3">Glycosyl transferases group 1</fullName>
    </recommendedName>
</protein>
<dbReference type="SUPFAM" id="SSF53756">
    <property type="entry name" value="UDP-Glycosyltransferase/glycogen phosphorylase"/>
    <property type="match status" value="1"/>
</dbReference>
<name>A0A1N7F364_9RHOB</name>
<dbReference type="STRING" id="573024.SAMN05216208_1424"/>
<organism evidence="1 2">
    <name type="scientific">Roseovarius nanhaiticus</name>
    <dbReference type="NCBI Taxonomy" id="573024"/>
    <lineage>
        <taxon>Bacteria</taxon>
        <taxon>Pseudomonadati</taxon>
        <taxon>Pseudomonadota</taxon>
        <taxon>Alphaproteobacteria</taxon>
        <taxon>Rhodobacterales</taxon>
        <taxon>Roseobacteraceae</taxon>
        <taxon>Roseovarius</taxon>
    </lineage>
</organism>
<gene>
    <name evidence="1" type="ORF">SAMN05421666_0711</name>
</gene>
<dbReference type="Gene3D" id="3.40.50.2000">
    <property type="entry name" value="Glycogen Phosphorylase B"/>
    <property type="match status" value="1"/>
</dbReference>
<dbReference type="Proteomes" id="UP000186019">
    <property type="component" value="Unassembled WGS sequence"/>
</dbReference>
<sequence length="490" mass="54162">MVDGRFSHLRDLEILASLLRREALTAGKFNDALVCASLLGRLHWDNISGLFGDDELETRLFDRWKSELPVLSSRTTSGSKPRKWVFVLSRASAAGGHSRLMKQLSSGLARYDIEQSFVVTHRATFGVLNSFPDRLQNGVVLKGPLENRLRSLYTTLLNADVILLLNNPDDIGAALAARALRKMNKCVLFVNHADHVFSFGPGAADTVLEICATGWNTTAERRLPNSQSFMGIPLVEADSETVPIRCNTSGPILSIGGPGKYKPTANLNFASFLERILSLVPNDVVLIGPSKKEDWWADLSRKYSGRVHLMGIQPPETVNSEFKRASCYIDSFPMDGGTVFSEAIMNGLPAFGLNRKAALGISPADALRCDGVDQLVVNISHYLNTGERPAGLDIVQNQIREEFSNKAVADRLFEAASGTYAPLPDFLVAMGNRSPDYNAEHWRENGNLYCPKRSWRKLSIGMKIRMLRSIGKLGLSHSIVKELRYRLIFG</sequence>
<dbReference type="EMBL" id="FTNV01000001">
    <property type="protein sequence ID" value="SIR94724.1"/>
    <property type="molecule type" value="Genomic_DNA"/>
</dbReference>
<dbReference type="OrthoDB" id="479249at2"/>
<accession>A0A1N7F364</accession>